<reference evidence="8 9" key="1">
    <citation type="submission" date="2019-06" db="EMBL/GenBank/DDBJ databases">
        <title>Sequencing the genomes of 1000 actinobacteria strains.</title>
        <authorList>
            <person name="Klenk H.-P."/>
        </authorList>
    </citation>
    <scope>NUCLEOTIDE SEQUENCE [LARGE SCALE GENOMIC DNA]</scope>
    <source>
        <strain evidence="8 9">DSM 20169</strain>
    </source>
</reference>
<dbReference type="InterPro" id="IPR008928">
    <property type="entry name" value="6-hairpin_glycosidase_sf"/>
</dbReference>
<gene>
    <name evidence="8" type="ORF">FB560_0346</name>
</gene>
<organism evidence="8 9">
    <name type="scientific">Microbacterium saperdae</name>
    <dbReference type="NCBI Taxonomy" id="69368"/>
    <lineage>
        <taxon>Bacteria</taxon>
        <taxon>Bacillati</taxon>
        <taxon>Actinomycetota</taxon>
        <taxon>Actinomycetes</taxon>
        <taxon>Micrococcales</taxon>
        <taxon>Microbacteriaceae</taxon>
        <taxon>Microbacterium</taxon>
    </lineage>
</organism>
<dbReference type="InterPro" id="IPR008902">
    <property type="entry name" value="Rhamnosid_concanavalin"/>
</dbReference>
<accession>A0A543BIT7</accession>
<comment type="catalytic activity">
    <reaction evidence="1">
        <text>Hydrolysis of terminal non-reducing alpha-L-rhamnose residues in alpha-L-rhamnosides.</text>
        <dbReference type="EC" id="3.2.1.40"/>
    </reaction>
</comment>
<dbReference type="Proteomes" id="UP000317209">
    <property type="component" value="Unassembled WGS sequence"/>
</dbReference>
<keyword evidence="3" id="KW-0378">Hydrolase</keyword>
<dbReference type="EC" id="3.2.1.40" evidence="2"/>
<dbReference type="GO" id="GO:0030596">
    <property type="term" value="F:alpha-L-rhamnosidase activity"/>
    <property type="evidence" value="ECO:0007669"/>
    <property type="project" value="UniProtKB-EC"/>
</dbReference>
<evidence type="ECO:0000259" key="4">
    <source>
        <dbReference type="Pfam" id="PF05592"/>
    </source>
</evidence>
<dbReference type="InterPro" id="IPR012341">
    <property type="entry name" value="6hp_glycosidase-like_sf"/>
</dbReference>
<comment type="caution">
    <text evidence="8">The sequence shown here is derived from an EMBL/GenBank/DDBJ whole genome shotgun (WGS) entry which is preliminary data.</text>
</comment>
<name>A0A543BIT7_9MICO</name>
<feature type="domain" description="Alpha-L-rhamnosidase concanavalin-like" evidence="4">
    <location>
        <begin position="304"/>
        <end position="392"/>
    </location>
</feature>
<dbReference type="RefSeq" id="WP_141870779.1">
    <property type="nucleotide sequence ID" value="NZ_VFOX01000001.1"/>
</dbReference>
<proteinExistence type="predicted"/>
<dbReference type="PANTHER" id="PTHR33307:SF6">
    <property type="entry name" value="ALPHA-RHAMNOSIDASE (EUROFUNG)-RELATED"/>
    <property type="match status" value="1"/>
</dbReference>
<dbReference type="PIRSF" id="PIRSF010631">
    <property type="entry name" value="A-rhamnsds"/>
    <property type="match status" value="1"/>
</dbReference>
<dbReference type="Pfam" id="PF25788">
    <property type="entry name" value="Ig_Rha78A_N"/>
    <property type="match status" value="1"/>
</dbReference>
<dbReference type="Pfam" id="PF05592">
    <property type="entry name" value="Bac_rhamnosid"/>
    <property type="match status" value="1"/>
</dbReference>
<evidence type="ECO:0000259" key="5">
    <source>
        <dbReference type="Pfam" id="PF08531"/>
    </source>
</evidence>
<dbReference type="AlphaFoldDB" id="A0A543BIT7"/>
<dbReference type="Gene3D" id="1.50.10.10">
    <property type="match status" value="1"/>
</dbReference>
<dbReference type="InterPro" id="IPR035396">
    <property type="entry name" value="Bac_rhamnosid6H"/>
</dbReference>
<dbReference type="InterPro" id="IPR016007">
    <property type="entry name" value="Alpha_rhamnosid"/>
</dbReference>
<protein>
    <recommendedName>
        <fullName evidence="2">alpha-L-rhamnosidase</fullName>
        <ecNumber evidence="2">3.2.1.40</ecNumber>
    </recommendedName>
</protein>
<dbReference type="Pfam" id="PF08531">
    <property type="entry name" value="Bac_rhamnosid_N"/>
    <property type="match status" value="1"/>
</dbReference>
<feature type="domain" description="Bacterial alpha-L-rhamnosidase N-terminal" evidence="5">
    <location>
        <begin position="137"/>
        <end position="293"/>
    </location>
</feature>
<evidence type="ECO:0000259" key="6">
    <source>
        <dbReference type="Pfam" id="PF17389"/>
    </source>
</evidence>
<dbReference type="Gene3D" id="2.60.420.10">
    <property type="entry name" value="Maltose phosphorylase, domain 3"/>
    <property type="match status" value="1"/>
</dbReference>
<dbReference type="Gene3D" id="2.60.120.260">
    <property type="entry name" value="Galactose-binding domain-like"/>
    <property type="match status" value="2"/>
</dbReference>
<dbReference type="InterPro" id="IPR013737">
    <property type="entry name" value="Bac_rhamnosid_N"/>
</dbReference>
<evidence type="ECO:0000259" key="7">
    <source>
        <dbReference type="Pfam" id="PF17390"/>
    </source>
</evidence>
<dbReference type="Pfam" id="PF17390">
    <property type="entry name" value="Bac_rhamnosid_C"/>
    <property type="match status" value="1"/>
</dbReference>
<sequence>MTTVNDLRFDDLRGDSHFIGSAQPRLHWNADVHEQRAVQIRLRTGTGEESIEIRTEERHASWPFSPLVSRAQGDVAVRVRDDGSEDGWSDWSEARAFTVVPLGAEDWSARFIGPTDAAPAGPAPVLTRSFDVRPGLVSAVLHISALGAYDLDVNGVRTSDRVLAPGWTAYDHRLRHHSDDVTALLREGRNDIRAVLGNGWYRSGLTWHRHTDLYGSQLALLAQFELAYSDGTREVIGTDEQWSAHETGILANDLYDGETRDLRMEDGPASPVVIVEYPLERLVPPESEPIREVRRIAALDVFRSPSGRMLVDFGENIVGWVRLVARVPRAGQEVRVRHAEVLEHGELGVRPLRGAQATDVYLLGDREDTVELEPRFTFHGFRYVEIDGLEEDDLIELDAVVLASDLERRGWFACDDPRIDQLHENVVRSMYGNFLDVPTDCPQRDERLGWTGDIQVFGPSAVFLADVTGFLSSWLRDLAAEQHVDGIVPMVVPDVLRDWSEARAAWGDAATIVPWTLYEETGDTSILERQFSSMTAWVACISELAGPNRLWEGSPQFGDWLAPDAPPDDAAAGKSDPDVIATAYFARSTWICRETARVLGRSEDELFYAQLHREIVDAFVSAYVEPDGRVYSDAQTVYALALQWDLLPDDSVREAAGARLEKLVSDAGFHVDTGFVGTPLILDALTDAGYVDAAYRMLLQTECPSWLYPVTMGATTIWERWDSMLPDGTINPGEMTSFNHYALGAVADWLHRRVAGLTRGEPGWRTALIAPMPGGGLYRASASHVTPYGIVESSWAIQETGEFRLDVIVPAGMTATVVMPFSGEPITDVRGRRSFTAAIEANDETRTARSGVGVGTAG</sequence>
<dbReference type="Pfam" id="PF17389">
    <property type="entry name" value="Bac_rhamnosid6H"/>
    <property type="match status" value="1"/>
</dbReference>
<feature type="domain" description="Alpha-L-rhamnosidase six-hairpin glycosidase" evidence="6">
    <location>
        <begin position="408"/>
        <end position="754"/>
    </location>
</feature>
<dbReference type="PANTHER" id="PTHR33307">
    <property type="entry name" value="ALPHA-RHAMNOSIDASE (EUROFUNG)"/>
    <property type="match status" value="1"/>
</dbReference>
<dbReference type="GO" id="GO:0005975">
    <property type="term" value="P:carbohydrate metabolic process"/>
    <property type="evidence" value="ECO:0007669"/>
    <property type="project" value="InterPro"/>
</dbReference>
<dbReference type="SUPFAM" id="SSF48208">
    <property type="entry name" value="Six-hairpin glycosidases"/>
    <property type="match status" value="1"/>
</dbReference>
<dbReference type="EMBL" id="VFOX01000001">
    <property type="protein sequence ID" value="TQL84754.1"/>
    <property type="molecule type" value="Genomic_DNA"/>
</dbReference>
<evidence type="ECO:0000313" key="8">
    <source>
        <dbReference type="EMBL" id="TQL84754.1"/>
    </source>
</evidence>
<evidence type="ECO:0000256" key="3">
    <source>
        <dbReference type="ARBA" id="ARBA00022801"/>
    </source>
</evidence>
<dbReference type="InterPro" id="IPR035398">
    <property type="entry name" value="Bac_rhamnosid_C"/>
</dbReference>
<keyword evidence="9" id="KW-1185">Reference proteome</keyword>
<evidence type="ECO:0000313" key="9">
    <source>
        <dbReference type="Proteomes" id="UP000317209"/>
    </source>
</evidence>
<feature type="domain" description="Alpha-L-rhamnosidase C-terminal" evidence="7">
    <location>
        <begin position="756"/>
        <end position="823"/>
    </location>
</feature>
<evidence type="ECO:0000256" key="2">
    <source>
        <dbReference type="ARBA" id="ARBA00012652"/>
    </source>
</evidence>
<dbReference type="OrthoDB" id="9761045at2"/>
<evidence type="ECO:0000256" key="1">
    <source>
        <dbReference type="ARBA" id="ARBA00001445"/>
    </source>
</evidence>